<dbReference type="Proteomes" id="UP000752814">
    <property type="component" value="Unassembled WGS sequence"/>
</dbReference>
<dbReference type="RefSeq" id="WP_400195435.1">
    <property type="nucleotide sequence ID" value="NZ_CAYAYE010000017.1"/>
</dbReference>
<evidence type="ECO:0000313" key="1">
    <source>
        <dbReference type="EMBL" id="TQS81572.1"/>
    </source>
</evidence>
<name>A0A8J8PDA1_9ARCH</name>
<reference evidence="1" key="1">
    <citation type="submission" date="2016-03" db="EMBL/GenBank/DDBJ databases">
        <authorList>
            <person name="Borrel G."/>
            <person name="Mccann A."/>
            <person name="O'Toole P.W."/>
        </authorList>
    </citation>
    <scope>NUCLEOTIDE SEQUENCE</scope>
    <source>
        <strain evidence="1">183</strain>
    </source>
</reference>
<accession>A0A8J8PDA1</accession>
<evidence type="ECO:0000313" key="2">
    <source>
        <dbReference type="Proteomes" id="UP000752814"/>
    </source>
</evidence>
<organism evidence="1 2">
    <name type="scientific">Candidatus Methanomassiliicoccus intestinalis</name>
    <dbReference type="NCBI Taxonomy" id="1406512"/>
    <lineage>
        <taxon>Archaea</taxon>
        <taxon>Methanobacteriati</taxon>
        <taxon>Thermoplasmatota</taxon>
        <taxon>Thermoplasmata</taxon>
        <taxon>Methanomassiliicoccales</taxon>
        <taxon>Methanomassiliicoccaceae</taxon>
        <taxon>Methanomassiliicoccus</taxon>
    </lineage>
</organism>
<dbReference type="EMBL" id="LVVT01000022">
    <property type="protein sequence ID" value="TQS81572.1"/>
    <property type="molecule type" value="Genomic_DNA"/>
</dbReference>
<comment type="caution">
    <text evidence="1">The sequence shown here is derived from an EMBL/GenBank/DDBJ whole genome shotgun (WGS) entry which is preliminary data.</text>
</comment>
<dbReference type="AlphaFoldDB" id="A0A8J8PDA1"/>
<proteinExistence type="predicted"/>
<gene>
    <name evidence="1" type="ORF">A3207_03990</name>
</gene>
<sequence>MELIMITGEMSPGLIQRVIIELGRRGIESEKMFMIHEGDKTKIIIEADIGKMNGRLPHALMGPQDVELAEHLREDSCCFWKCSPNNTSGSLISKGNDSASGIQKLAEEYICKYKECEN</sequence>
<protein>
    <submittedName>
        <fullName evidence="1">Uncharacterized protein</fullName>
    </submittedName>
</protein>